<evidence type="ECO:0000256" key="2">
    <source>
        <dbReference type="ARBA" id="ARBA00022801"/>
    </source>
</evidence>
<dbReference type="Gene3D" id="3.30.540.30">
    <property type="match status" value="2"/>
</dbReference>
<dbReference type="AlphaFoldDB" id="A0AAE3M1U4"/>
<accession>A0AAE3M1U4</accession>
<sequence>MEVFAEKFDDIKILRYEIPGFEKLELKKKLYIYYLSQATLAGRDILWDQHGKYNLYLRDVLEAILLNVKDQENPEWQDFLVYLKKVWFASGPHHHYSTDKFTPSFSQQTFKGWIDQLKVGNNNISQEHLDADNIQILLQLIFDPEFCAKRVNTNPQSDLITTSANNFYEGVNQAEVEDFYKMQKENAVNKKISFGLNSKLVKRIEVEEEVYKKGGLYGSAIEVIIENLEKAKDYTENEEQVQIINALVNFYTSGDLESFDEFNILWVKALSGDIDFINGFIETYGDPMGRKATWEGLVQIKDEEETKRAEIIAKNANWFEKHAPVDPQFKKDEIIGISLKAINAVTLGGDCYPASPLGINLPNAEWIREAHGSKSVTLTNISNAHHKASLSTGFSEEFSFSEKEVELEKKYGSVSDNLHTHLHECVGHGSGKMLPGVTSDSLKSFGSVIEETRADLYGLYYMYHPKAMELDLIPDLDAAKAHYNSYLRNGLLTQITRIKLGDKVEQAHMRNRQLISKWVFEKGNNEVVKKETKDGKTYFVIQDYDKLHELFGELLKEIQRIKSEGDYEAAKNIVEGYGVEIDYDLHKEVLERFEKLKVPPFTGFLNPNMNLVKNGSELVDVEVDYNTNYTEQMLKYSKCFNTLKAF</sequence>
<evidence type="ECO:0000256" key="1">
    <source>
        <dbReference type="ARBA" id="ARBA00022723"/>
    </source>
</evidence>
<name>A0AAE3M1U4_9BACT</name>
<dbReference type="PANTHER" id="PTHR23422:SF11">
    <property type="entry name" value="DIPEPTIDYL PEPTIDASE 3"/>
    <property type="match status" value="1"/>
</dbReference>
<dbReference type="InterPro" id="IPR039461">
    <property type="entry name" value="Peptidase_M49"/>
</dbReference>
<dbReference type="PANTHER" id="PTHR23422">
    <property type="entry name" value="DIPEPTIDYL PEPTIDASE III-RELATED"/>
    <property type="match status" value="1"/>
</dbReference>
<dbReference type="Pfam" id="PF03571">
    <property type="entry name" value="Peptidase_M49"/>
    <property type="match status" value="2"/>
</dbReference>
<dbReference type="GO" id="GO:0016787">
    <property type="term" value="F:hydrolase activity"/>
    <property type="evidence" value="ECO:0007669"/>
    <property type="project" value="UniProtKB-KW"/>
</dbReference>
<dbReference type="GO" id="GO:0046872">
    <property type="term" value="F:metal ion binding"/>
    <property type="evidence" value="ECO:0007669"/>
    <property type="project" value="UniProtKB-KW"/>
</dbReference>
<protein>
    <submittedName>
        <fullName evidence="3">Dipeptidyl peptidase 3</fullName>
    </submittedName>
</protein>
<organism evidence="3 4">
    <name type="scientific">Plebeiibacterium sediminum</name>
    <dbReference type="NCBI Taxonomy" id="2992112"/>
    <lineage>
        <taxon>Bacteria</taxon>
        <taxon>Pseudomonadati</taxon>
        <taxon>Bacteroidota</taxon>
        <taxon>Bacteroidia</taxon>
        <taxon>Marinilabiliales</taxon>
        <taxon>Marinilabiliaceae</taxon>
        <taxon>Plebeiibacterium</taxon>
    </lineage>
</organism>
<comment type="caution">
    <text evidence="3">The sequence shown here is derived from an EMBL/GenBank/DDBJ whole genome shotgun (WGS) entry which is preliminary data.</text>
</comment>
<dbReference type="RefSeq" id="WP_301188963.1">
    <property type="nucleotide sequence ID" value="NZ_JAPDPJ010000003.1"/>
</dbReference>
<dbReference type="Proteomes" id="UP001209229">
    <property type="component" value="Unassembled WGS sequence"/>
</dbReference>
<proteinExistence type="predicted"/>
<evidence type="ECO:0000313" key="4">
    <source>
        <dbReference type="Proteomes" id="UP001209229"/>
    </source>
</evidence>
<dbReference type="EMBL" id="JAPDPJ010000003">
    <property type="protein sequence ID" value="MCW3785391.1"/>
    <property type="molecule type" value="Genomic_DNA"/>
</dbReference>
<keyword evidence="4" id="KW-1185">Reference proteome</keyword>
<keyword evidence="2" id="KW-0378">Hydrolase</keyword>
<reference evidence="3" key="1">
    <citation type="submission" date="2022-10" db="EMBL/GenBank/DDBJ databases">
        <authorList>
            <person name="Yu W.X."/>
        </authorList>
    </citation>
    <scope>NUCLEOTIDE SEQUENCE</scope>
    <source>
        <strain evidence="3">AAT</strain>
    </source>
</reference>
<gene>
    <name evidence="3" type="ORF">OM075_02875</name>
</gene>
<keyword evidence="1" id="KW-0479">Metal-binding</keyword>
<evidence type="ECO:0000313" key="3">
    <source>
        <dbReference type="EMBL" id="MCW3785391.1"/>
    </source>
</evidence>